<comment type="caution">
    <text evidence="2">The sequence shown here is derived from an EMBL/GenBank/DDBJ whole genome shotgun (WGS) entry which is preliminary data.</text>
</comment>
<protein>
    <submittedName>
        <fullName evidence="2">Acetyltransferase (GNAT) domain protein</fullName>
    </submittedName>
</protein>
<dbReference type="OrthoDB" id="9795199at2"/>
<dbReference type="RefSeq" id="WP_015676165.1">
    <property type="nucleotide sequence ID" value="NZ_AOGX02000013.1"/>
</dbReference>
<dbReference type="STRING" id="1249483.LEP1GSC202_0591"/>
<dbReference type="Pfam" id="PF13302">
    <property type="entry name" value="Acetyltransf_3"/>
    <property type="match status" value="1"/>
</dbReference>
<sequence length="248" mass="28621">MNHFEINEFGQPIGFLLNKVQKPNFPEKKGIIGKFCMLEPISSEIHTDDLYKANSIDKNGECWTYLNYGPFDTISEYKKWITGIENLTDPTFYAIIDKNTSKAVGVISFLRIDTVNSSIEVGHLNFSNLLKKTKAATEALYLLLHYAFDLGFRRYEWKCNSLNFPSKIAAERFGFSYEGTFRQHLISKNRNRDTSWFSILDSEWTKIKTAYEIYLSDSNFDQNGNQKVSLSSLTEPLLKQKDPFKSIP</sequence>
<dbReference type="SUPFAM" id="SSF55729">
    <property type="entry name" value="Acyl-CoA N-acyltransferases (Nat)"/>
    <property type="match status" value="1"/>
</dbReference>
<dbReference type="GO" id="GO:0008999">
    <property type="term" value="F:protein-N-terminal-alanine acetyltransferase activity"/>
    <property type="evidence" value="ECO:0007669"/>
    <property type="project" value="TreeGrafter"/>
</dbReference>
<dbReference type="PANTHER" id="PTHR43441">
    <property type="entry name" value="RIBOSOMAL-PROTEIN-SERINE ACETYLTRANSFERASE"/>
    <property type="match status" value="1"/>
</dbReference>
<accession>A0A5E8HF88</accession>
<dbReference type="GO" id="GO:0005737">
    <property type="term" value="C:cytoplasm"/>
    <property type="evidence" value="ECO:0007669"/>
    <property type="project" value="TreeGrafter"/>
</dbReference>
<name>A0A5E8HF88_9LEPT</name>
<dbReference type="EMBL" id="AOGX02000013">
    <property type="protein sequence ID" value="EOQ90141.1"/>
    <property type="molecule type" value="Genomic_DNA"/>
</dbReference>
<dbReference type="PANTHER" id="PTHR43441:SF2">
    <property type="entry name" value="FAMILY ACETYLTRANSFERASE, PUTATIVE (AFU_ORTHOLOGUE AFUA_7G00850)-RELATED"/>
    <property type="match status" value="1"/>
</dbReference>
<keyword evidence="2" id="KW-0808">Transferase</keyword>
<feature type="domain" description="N-acetyltransferase" evidence="1">
    <location>
        <begin position="48"/>
        <end position="193"/>
    </location>
</feature>
<dbReference type="GO" id="GO:1990189">
    <property type="term" value="F:protein N-terminal-serine acetyltransferase activity"/>
    <property type="evidence" value="ECO:0007669"/>
    <property type="project" value="TreeGrafter"/>
</dbReference>
<evidence type="ECO:0000313" key="2">
    <source>
        <dbReference type="EMBL" id="EOQ90141.1"/>
    </source>
</evidence>
<proteinExistence type="predicted"/>
<organism evidence="2 3">
    <name type="scientific">Leptospira yanagawae serovar Saopaulo str. Sao Paulo = ATCC 700523</name>
    <dbReference type="NCBI Taxonomy" id="1249483"/>
    <lineage>
        <taxon>Bacteria</taxon>
        <taxon>Pseudomonadati</taxon>
        <taxon>Spirochaetota</taxon>
        <taxon>Spirochaetia</taxon>
        <taxon>Leptospirales</taxon>
        <taxon>Leptospiraceae</taxon>
        <taxon>Leptospira</taxon>
    </lineage>
</organism>
<dbReference type="InterPro" id="IPR016181">
    <property type="entry name" value="Acyl_CoA_acyltransferase"/>
</dbReference>
<dbReference type="Proteomes" id="UP000013996">
    <property type="component" value="Unassembled WGS sequence"/>
</dbReference>
<dbReference type="InterPro" id="IPR000182">
    <property type="entry name" value="GNAT_dom"/>
</dbReference>
<dbReference type="Gene3D" id="3.40.630.30">
    <property type="match status" value="1"/>
</dbReference>
<gene>
    <name evidence="2" type="ORF">LEP1GSC202_0591</name>
</gene>
<reference evidence="2 3" key="1">
    <citation type="submission" date="2013-04" db="EMBL/GenBank/DDBJ databases">
        <authorList>
            <person name="Harkins D.M."/>
            <person name="Durkin A.S."/>
            <person name="Brinkac L.M."/>
            <person name="Haft D.H."/>
            <person name="Selengut J.D."/>
            <person name="Sanka R."/>
            <person name="DePew J."/>
            <person name="Purushe J."/>
            <person name="Hartskeerl R.A."/>
            <person name="Ahmed A."/>
            <person name="van der Linden H."/>
            <person name="Goris M.G.A."/>
            <person name="Vinetz J.M."/>
            <person name="Sutton G.G."/>
            <person name="Nierman W.C."/>
            <person name="Fouts D.E."/>
        </authorList>
    </citation>
    <scope>NUCLEOTIDE SEQUENCE [LARGE SCALE GENOMIC DNA]</scope>
    <source>
        <strain evidence="2 3">Sao Paulo</strain>
    </source>
</reference>
<dbReference type="InterPro" id="IPR051908">
    <property type="entry name" value="Ribosomal_N-acetyltransferase"/>
</dbReference>
<dbReference type="FunFam" id="3.40.630.30:FF:000047">
    <property type="entry name" value="Acetyltransferase, GNAT family"/>
    <property type="match status" value="1"/>
</dbReference>
<dbReference type="AlphaFoldDB" id="A0A5E8HF88"/>
<evidence type="ECO:0000313" key="3">
    <source>
        <dbReference type="Proteomes" id="UP000013996"/>
    </source>
</evidence>
<dbReference type="PROSITE" id="PS51186">
    <property type="entry name" value="GNAT"/>
    <property type="match status" value="1"/>
</dbReference>
<evidence type="ECO:0000259" key="1">
    <source>
        <dbReference type="PROSITE" id="PS51186"/>
    </source>
</evidence>